<evidence type="ECO:0000256" key="8">
    <source>
        <dbReference type="HAMAP-Rule" id="MF_00421"/>
    </source>
</evidence>
<comment type="catalytic activity">
    <reaction evidence="8">
        <text>L-glutamine + H2O = L-glutamate + NH4(+)</text>
        <dbReference type="Rhea" id="RHEA:15889"/>
        <dbReference type="ChEBI" id="CHEBI:15377"/>
        <dbReference type="ChEBI" id="CHEBI:28938"/>
        <dbReference type="ChEBI" id="CHEBI:29985"/>
        <dbReference type="ChEBI" id="CHEBI:58359"/>
        <dbReference type="EC" id="3.5.1.2"/>
    </reaction>
</comment>
<evidence type="ECO:0000256" key="3">
    <source>
        <dbReference type="ARBA" id="ARBA00022741"/>
    </source>
</evidence>
<proteinExistence type="inferred from homology"/>
<dbReference type="GO" id="GO:0005524">
    <property type="term" value="F:ATP binding"/>
    <property type="evidence" value="ECO:0007669"/>
    <property type="project" value="UniProtKB-KW"/>
</dbReference>
<feature type="active site" evidence="8">
    <location>
        <position position="198"/>
    </location>
</feature>
<dbReference type="Proteomes" id="UP000001661">
    <property type="component" value="Chromosome"/>
</dbReference>
<sequence>MKFAVVTFPGSNCDQDCYHVAHEVLGESTDMLWHDDTADLSEYDCIILPGGFSYGDYLRTGAIARFSPMMESVIEYAENGGLVIGICNGFQILLEAGLLPGAMKINNSLKFACKYIDLEVINAETPFTNQCSEGEVLNVPVAHGEGNYHIDEAGLQKLIDNDQIVIKYSNENPNGSVADIAGICNQKKNVFGLMPHPERCSESILGNGSEDGYKIFSSIVEYVIKRGEKNGR</sequence>
<dbReference type="Pfam" id="PF13507">
    <property type="entry name" value="GATase_5"/>
    <property type="match status" value="1"/>
</dbReference>
<comment type="catalytic activity">
    <reaction evidence="8">
        <text>N(2)-formyl-N(1)-(5-phospho-beta-D-ribosyl)glycinamide + L-glutamine + ATP + H2O = 2-formamido-N(1)-(5-O-phospho-beta-D-ribosyl)acetamidine + L-glutamate + ADP + phosphate + H(+)</text>
        <dbReference type="Rhea" id="RHEA:17129"/>
        <dbReference type="ChEBI" id="CHEBI:15377"/>
        <dbReference type="ChEBI" id="CHEBI:15378"/>
        <dbReference type="ChEBI" id="CHEBI:29985"/>
        <dbReference type="ChEBI" id="CHEBI:30616"/>
        <dbReference type="ChEBI" id="CHEBI:43474"/>
        <dbReference type="ChEBI" id="CHEBI:58359"/>
        <dbReference type="ChEBI" id="CHEBI:147286"/>
        <dbReference type="ChEBI" id="CHEBI:147287"/>
        <dbReference type="ChEBI" id="CHEBI:456216"/>
        <dbReference type="EC" id="6.3.5.3"/>
    </reaction>
</comment>
<dbReference type="InterPro" id="IPR029062">
    <property type="entry name" value="Class_I_gatase-like"/>
</dbReference>
<keyword evidence="4 8" id="KW-0658">Purine biosynthesis</keyword>
<dbReference type="NCBIfam" id="NF002957">
    <property type="entry name" value="PRK03619.1"/>
    <property type="match status" value="1"/>
</dbReference>
<dbReference type="EC" id="6.3.5.3" evidence="8"/>
<evidence type="ECO:0000256" key="5">
    <source>
        <dbReference type="ARBA" id="ARBA00022801"/>
    </source>
</evidence>
<dbReference type="CDD" id="cd01740">
    <property type="entry name" value="GATase1_FGAR_AT"/>
    <property type="match status" value="1"/>
</dbReference>
<dbReference type="NCBIfam" id="TIGR01737">
    <property type="entry name" value="FGAM_synth_I"/>
    <property type="match status" value="1"/>
</dbReference>
<evidence type="ECO:0000256" key="6">
    <source>
        <dbReference type="ARBA" id="ARBA00022840"/>
    </source>
</evidence>
<dbReference type="STRING" id="574087.Acear_2315"/>
<protein>
    <recommendedName>
        <fullName evidence="8">Phosphoribosylformylglycinamidine synthase subunit PurQ</fullName>
        <shortName evidence="8">FGAM synthase</shortName>
        <ecNumber evidence="8">6.3.5.3</ecNumber>
    </recommendedName>
    <alternativeName>
        <fullName evidence="8">Formylglycinamide ribonucleotide amidotransferase subunit I</fullName>
        <shortName evidence="8">FGAR amidotransferase I</shortName>
        <shortName evidence="8">FGAR-AT I</shortName>
    </alternativeName>
    <alternativeName>
        <fullName evidence="8">Glutaminase PurQ</fullName>
        <ecNumber evidence="8">3.5.1.2</ecNumber>
    </alternativeName>
    <alternativeName>
        <fullName evidence="8">Phosphoribosylformylglycinamidine synthase subunit I</fullName>
    </alternativeName>
</protein>
<evidence type="ECO:0000256" key="2">
    <source>
        <dbReference type="ARBA" id="ARBA00022598"/>
    </source>
</evidence>
<dbReference type="PANTHER" id="PTHR47552:SF1">
    <property type="entry name" value="PHOSPHORIBOSYLFORMYLGLYCINAMIDINE SYNTHASE SUBUNIT PURQ"/>
    <property type="match status" value="1"/>
</dbReference>
<comment type="subcellular location">
    <subcellularLocation>
        <location evidence="8">Cytoplasm</location>
    </subcellularLocation>
</comment>
<evidence type="ECO:0000256" key="4">
    <source>
        <dbReference type="ARBA" id="ARBA00022755"/>
    </source>
</evidence>
<accession>D9QUJ5</accession>
<dbReference type="Gene3D" id="3.40.50.880">
    <property type="match status" value="1"/>
</dbReference>
<dbReference type="PROSITE" id="PS51273">
    <property type="entry name" value="GATASE_TYPE_1"/>
    <property type="match status" value="1"/>
</dbReference>
<keyword evidence="7 8" id="KW-0315">Glutamine amidotransferase</keyword>
<comment type="subunit">
    <text evidence="8">Part of the FGAM synthase complex composed of 1 PurL, 1 PurQ and 2 PurS subunits.</text>
</comment>
<dbReference type="AlphaFoldDB" id="D9QUJ5"/>
<dbReference type="GO" id="GO:0004359">
    <property type="term" value="F:glutaminase activity"/>
    <property type="evidence" value="ECO:0007669"/>
    <property type="project" value="UniProtKB-EC"/>
</dbReference>
<dbReference type="GO" id="GO:0005737">
    <property type="term" value="C:cytoplasm"/>
    <property type="evidence" value="ECO:0007669"/>
    <property type="project" value="UniProtKB-SubCell"/>
</dbReference>
<keyword evidence="1 8" id="KW-0963">Cytoplasm</keyword>
<dbReference type="PIRSF" id="PIRSF001586">
    <property type="entry name" value="FGAM_synth_I"/>
    <property type="match status" value="1"/>
</dbReference>
<keyword evidence="5 8" id="KW-0378">Hydrolase</keyword>
<dbReference type="PANTHER" id="PTHR47552">
    <property type="entry name" value="PHOSPHORIBOSYLFORMYLGLYCINAMIDINE SYNTHASE SUBUNIT PURQ"/>
    <property type="match status" value="1"/>
</dbReference>
<dbReference type="GO" id="GO:0006189">
    <property type="term" value="P:'de novo' IMP biosynthetic process"/>
    <property type="evidence" value="ECO:0007669"/>
    <property type="project" value="UniProtKB-UniRule"/>
</dbReference>
<dbReference type="InterPro" id="IPR010075">
    <property type="entry name" value="PRibForGlyAmidine_synth_PurQ"/>
</dbReference>
<organism evidence="9 10">
    <name type="scientific">Acetohalobium arabaticum (strain ATCC 49924 / DSM 5501 / Z-7288)</name>
    <dbReference type="NCBI Taxonomy" id="574087"/>
    <lineage>
        <taxon>Bacteria</taxon>
        <taxon>Bacillati</taxon>
        <taxon>Bacillota</taxon>
        <taxon>Clostridia</taxon>
        <taxon>Halanaerobiales</taxon>
        <taxon>Halobacteroidaceae</taxon>
        <taxon>Acetohalobium</taxon>
    </lineage>
</organism>
<dbReference type="KEGG" id="aar:Acear_2315"/>
<dbReference type="SMART" id="SM01211">
    <property type="entry name" value="GATase_5"/>
    <property type="match status" value="1"/>
</dbReference>
<feature type="active site" description="Nucleophile" evidence="8">
    <location>
        <position position="87"/>
    </location>
</feature>
<comment type="function">
    <text evidence="8">Part of the phosphoribosylformylglycinamidine synthase complex involved in the purines biosynthetic pathway. Catalyzes the ATP-dependent conversion of formylglycinamide ribonucleotide (FGAR) and glutamine to yield formylglycinamidine ribonucleotide (FGAM) and glutamate. The FGAM synthase complex is composed of three subunits. PurQ produces an ammonia molecule by converting glutamine to glutamate. PurL transfers the ammonia molecule to FGAR to form FGAM in an ATP-dependent manner. PurS interacts with PurQ and PurL and is thought to assist in the transfer of the ammonia molecule from PurQ to PurL.</text>
</comment>
<keyword evidence="6 8" id="KW-0067">ATP-binding</keyword>
<dbReference type="GO" id="GO:0004642">
    <property type="term" value="F:phosphoribosylformylglycinamidine synthase activity"/>
    <property type="evidence" value="ECO:0007669"/>
    <property type="project" value="UniProtKB-UniRule"/>
</dbReference>
<feature type="active site" evidence="8">
    <location>
        <position position="196"/>
    </location>
</feature>
<dbReference type="EC" id="3.5.1.2" evidence="8"/>
<evidence type="ECO:0000313" key="10">
    <source>
        <dbReference type="Proteomes" id="UP000001661"/>
    </source>
</evidence>
<evidence type="ECO:0000256" key="1">
    <source>
        <dbReference type="ARBA" id="ARBA00022490"/>
    </source>
</evidence>
<keyword evidence="10" id="KW-1185">Reference proteome</keyword>
<name>D9QUJ5_ACEAZ</name>
<dbReference type="SUPFAM" id="SSF52317">
    <property type="entry name" value="Class I glutamine amidotransferase-like"/>
    <property type="match status" value="1"/>
</dbReference>
<dbReference type="eggNOG" id="COG0047">
    <property type="taxonomic scope" value="Bacteria"/>
</dbReference>
<keyword evidence="3 8" id="KW-0547">Nucleotide-binding</keyword>
<dbReference type="HOGENOM" id="CLU_001031_3_1_9"/>
<gene>
    <name evidence="8" type="primary">purQ</name>
    <name evidence="9" type="ordered locus">Acear_2315</name>
</gene>
<evidence type="ECO:0000313" key="9">
    <source>
        <dbReference type="EMBL" id="ADL13796.1"/>
    </source>
</evidence>
<evidence type="ECO:0000256" key="7">
    <source>
        <dbReference type="ARBA" id="ARBA00022962"/>
    </source>
</evidence>
<dbReference type="RefSeq" id="WP_013279237.1">
    <property type="nucleotide sequence ID" value="NC_014378.1"/>
</dbReference>
<dbReference type="OrthoDB" id="9804441at2"/>
<dbReference type="EMBL" id="CP002105">
    <property type="protein sequence ID" value="ADL13796.1"/>
    <property type="molecule type" value="Genomic_DNA"/>
</dbReference>
<keyword evidence="2 8" id="KW-0436">Ligase</keyword>
<reference evidence="9 10" key="1">
    <citation type="journal article" date="2010" name="Stand. Genomic Sci.">
        <title>Complete genome sequence of Acetohalobium arabaticum type strain (Z-7288).</title>
        <authorList>
            <person name="Sikorski J."/>
            <person name="Lapidus A."/>
            <person name="Chertkov O."/>
            <person name="Lucas S."/>
            <person name="Copeland A."/>
            <person name="Glavina Del Rio T."/>
            <person name="Nolan M."/>
            <person name="Tice H."/>
            <person name="Cheng J.F."/>
            <person name="Han C."/>
            <person name="Brambilla E."/>
            <person name="Pitluck S."/>
            <person name="Liolios K."/>
            <person name="Ivanova N."/>
            <person name="Mavromatis K."/>
            <person name="Mikhailova N."/>
            <person name="Pati A."/>
            <person name="Bruce D."/>
            <person name="Detter C."/>
            <person name="Tapia R."/>
            <person name="Goodwin L."/>
            <person name="Chen A."/>
            <person name="Palaniappan K."/>
            <person name="Land M."/>
            <person name="Hauser L."/>
            <person name="Chang Y.J."/>
            <person name="Jeffries C.D."/>
            <person name="Rohde M."/>
            <person name="Goker M."/>
            <person name="Spring S."/>
            <person name="Woyke T."/>
            <person name="Bristow J."/>
            <person name="Eisen J.A."/>
            <person name="Markowitz V."/>
            <person name="Hugenholtz P."/>
            <person name="Kyrpides N.C."/>
            <person name="Klenk H.P."/>
        </authorList>
    </citation>
    <scope>NUCLEOTIDE SEQUENCE [LARGE SCALE GENOMIC DNA]</scope>
    <source>
        <strain evidence="10">ATCC 49924 / DSM 5501 / Z-7288</strain>
    </source>
</reference>
<comment type="pathway">
    <text evidence="8">Purine metabolism; IMP biosynthesis via de novo pathway; 5-amino-1-(5-phospho-D-ribosyl)imidazole from N(2)-formyl-N(1)-(5-phospho-D-ribosyl)glycinamide: step 1/2.</text>
</comment>
<dbReference type="UniPathway" id="UPA00074">
    <property type="reaction ID" value="UER00128"/>
</dbReference>
<dbReference type="HAMAP" id="MF_00421">
    <property type="entry name" value="PurQ"/>
    <property type="match status" value="1"/>
</dbReference>